<dbReference type="RefSeq" id="WP_009950518.1">
    <property type="nucleotide sequence ID" value="NZ_BAAAGS010000050.1"/>
</dbReference>
<name>A0ABP3NU24_SACER</name>
<keyword evidence="1" id="KW-0812">Transmembrane</keyword>
<dbReference type="EMBL" id="BAAAGS010000050">
    <property type="protein sequence ID" value="GAA0550125.1"/>
    <property type="molecule type" value="Genomic_DNA"/>
</dbReference>
<keyword evidence="1" id="KW-0472">Membrane</keyword>
<organism evidence="3 4">
    <name type="scientific">Saccharopolyspora erythraea</name>
    <name type="common">Streptomyces erythraeus</name>
    <dbReference type="NCBI Taxonomy" id="1836"/>
    <lineage>
        <taxon>Bacteria</taxon>
        <taxon>Bacillati</taxon>
        <taxon>Actinomycetota</taxon>
        <taxon>Actinomycetes</taxon>
        <taxon>Pseudonocardiales</taxon>
        <taxon>Pseudonocardiaceae</taxon>
        <taxon>Saccharopolyspora</taxon>
    </lineage>
</organism>
<evidence type="ECO:0000313" key="3">
    <source>
        <dbReference type="EMBL" id="GAA0550125.1"/>
    </source>
</evidence>
<dbReference type="PANTHER" id="PTHR36834">
    <property type="entry name" value="MEMBRANE PROTEIN-RELATED"/>
    <property type="match status" value="1"/>
</dbReference>
<evidence type="ECO:0000313" key="4">
    <source>
        <dbReference type="Proteomes" id="UP001500729"/>
    </source>
</evidence>
<proteinExistence type="predicted"/>
<gene>
    <name evidence="3" type="ORF">GCM10009533_55780</name>
</gene>
<keyword evidence="4" id="KW-1185">Reference proteome</keyword>
<comment type="caution">
    <text evidence="3">The sequence shown here is derived from an EMBL/GenBank/DDBJ whole genome shotgun (WGS) entry which is preliminary data.</text>
</comment>
<sequence>MDQFGPTVDDLLPVLALPFPLAMLTTAASLVLRSFLGTGSQSRDPFVDGLLLYCGVLVAGLVFSPQPEVAEQTRLYPGADVVTALRAAPGDVAPWVQLVGNLLLLFPLGALAPMRLPVLDSAGRLCAAAFVTACGIELTQLLLVSGRVVSTDDIVLNALGATAGGVLTKRWRRVSRSQHGSAGGGYPVEWLITEIEKERRAADRTPARRT</sequence>
<protein>
    <recommendedName>
        <fullName evidence="2">VanZ-like domain-containing protein</fullName>
    </recommendedName>
</protein>
<accession>A0ABP3NU24</accession>
<reference evidence="4" key="1">
    <citation type="journal article" date="2019" name="Int. J. Syst. Evol. Microbiol.">
        <title>The Global Catalogue of Microorganisms (GCM) 10K type strain sequencing project: providing services to taxonomists for standard genome sequencing and annotation.</title>
        <authorList>
            <consortium name="The Broad Institute Genomics Platform"/>
            <consortium name="The Broad Institute Genome Sequencing Center for Infectious Disease"/>
            <person name="Wu L."/>
            <person name="Ma J."/>
        </authorList>
    </citation>
    <scope>NUCLEOTIDE SEQUENCE [LARGE SCALE GENOMIC DNA]</scope>
    <source>
        <strain evidence="4">JCM 10303</strain>
    </source>
</reference>
<feature type="transmembrane region" description="Helical" evidence="1">
    <location>
        <begin position="12"/>
        <end position="33"/>
    </location>
</feature>
<dbReference type="InterPro" id="IPR053150">
    <property type="entry name" value="Teicoplanin_resist-assoc"/>
</dbReference>
<dbReference type="InterPro" id="IPR006976">
    <property type="entry name" value="VanZ-like"/>
</dbReference>
<feature type="transmembrane region" description="Helical" evidence="1">
    <location>
        <begin position="45"/>
        <end position="63"/>
    </location>
</feature>
<dbReference type="Proteomes" id="UP001500729">
    <property type="component" value="Unassembled WGS sequence"/>
</dbReference>
<keyword evidence="1" id="KW-1133">Transmembrane helix</keyword>
<evidence type="ECO:0000256" key="1">
    <source>
        <dbReference type="SAM" id="Phobius"/>
    </source>
</evidence>
<dbReference type="Pfam" id="PF04892">
    <property type="entry name" value="VanZ"/>
    <property type="match status" value="1"/>
</dbReference>
<feature type="domain" description="VanZ-like" evidence="2">
    <location>
        <begin position="51"/>
        <end position="169"/>
    </location>
</feature>
<dbReference type="PANTHER" id="PTHR36834:SF1">
    <property type="entry name" value="INTEGRAL MEMBRANE PROTEIN"/>
    <property type="match status" value="1"/>
</dbReference>
<evidence type="ECO:0000259" key="2">
    <source>
        <dbReference type="Pfam" id="PF04892"/>
    </source>
</evidence>